<keyword evidence="4" id="KW-0804">Transcription</keyword>
<dbReference type="EMBL" id="BAABJO010000003">
    <property type="protein sequence ID" value="GAA5114151.1"/>
    <property type="molecule type" value="Genomic_DNA"/>
</dbReference>
<dbReference type="Gene3D" id="3.90.226.10">
    <property type="entry name" value="2-enoyl-CoA Hydratase, Chain A, domain 1"/>
    <property type="match status" value="1"/>
</dbReference>
<keyword evidence="7" id="KW-1185">Reference proteome</keyword>
<dbReference type="Pfam" id="PF00126">
    <property type="entry name" value="HTH_1"/>
    <property type="match status" value="1"/>
</dbReference>
<accession>A0ABP9NBX3</accession>
<gene>
    <name evidence="6" type="ORF">GCM10023320_10860</name>
</gene>
<dbReference type="InterPro" id="IPR000847">
    <property type="entry name" value="LysR_HTH_N"/>
</dbReference>
<dbReference type="RefSeq" id="WP_425570454.1">
    <property type="nucleotide sequence ID" value="NZ_BAABJO010000003.1"/>
</dbReference>
<dbReference type="InterPro" id="IPR029045">
    <property type="entry name" value="ClpP/crotonase-like_dom_sf"/>
</dbReference>
<evidence type="ECO:0000256" key="4">
    <source>
        <dbReference type="ARBA" id="ARBA00023163"/>
    </source>
</evidence>
<comment type="similarity">
    <text evidence="1">Belongs to the LysR transcriptional regulatory family.</text>
</comment>
<evidence type="ECO:0000256" key="2">
    <source>
        <dbReference type="ARBA" id="ARBA00023015"/>
    </source>
</evidence>
<protein>
    <recommendedName>
        <fullName evidence="5">HTH lysR-type domain-containing protein</fullName>
    </recommendedName>
</protein>
<dbReference type="Proteomes" id="UP001500804">
    <property type="component" value="Unassembled WGS sequence"/>
</dbReference>
<dbReference type="PANTHER" id="PTHR30346">
    <property type="entry name" value="TRANSCRIPTIONAL DUAL REGULATOR HCAR-RELATED"/>
    <property type="match status" value="1"/>
</dbReference>
<reference evidence="7" key="1">
    <citation type="journal article" date="2019" name="Int. J. Syst. Evol. Microbiol.">
        <title>The Global Catalogue of Microorganisms (GCM) 10K type strain sequencing project: providing services to taxonomists for standard genome sequencing and annotation.</title>
        <authorList>
            <consortium name="The Broad Institute Genomics Platform"/>
            <consortium name="The Broad Institute Genome Sequencing Center for Infectious Disease"/>
            <person name="Wu L."/>
            <person name="Ma J."/>
        </authorList>
    </citation>
    <scope>NUCLEOTIDE SEQUENCE [LARGE SCALE GENOMIC DNA]</scope>
    <source>
        <strain evidence="7">JCM 18302</strain>
    </source>
</reference>
<dbReference type="PANTHER" id="PTHR30346:SF28">
    <property type="entry name" value="HTH-TYPE TRANSCRIPTIONAL REGULATOR CYNR"/>
    <property type="match status" value="1"/>
</dbReference>
<dbReference type="InterPro" id="IPR001753">
    <property type="entry name" value="Enoyl-CoA_hydra/iso"/>
</dbReference>
<dbReference type="Pfam" id="PF00378">
    <property type="entry name" value="ECH_1"/>
    <property type="match status" value="1"/>
</dbReference>
<evidence type="ECO:0000313" key="7">
    <source>
        <dbReference type="Proteomes" id="UP001500804"/>
    </source>
</evidence>
<comment type="caution">
    <text evidence="6">The sequence shown here is derived from an EMBL/GenBank/DDBJ whole genome shotgun (WGS) entry which is preliminary data.</text>
</comment>
<keyword evidence="3" id="KW-0238">DNA-binding</keyword>
<dbReference type="InterPro" id="IPR036388">
    <property type="entry name" value="WH-like_DNA-bd_sf"/>
</dbReference>
<organism evidence="6 7">
    <name type="scientific">Pseudonocardia adelaidensis</name>
    <dbReference type="NCBI Taxonomy" id="648754"/>
    <lineage>
        <taxon>Bacteria</taxon>
        <taxon>Bacillati</taxon>
        <taxon>Actinomycetota</taxon>
        <taxon>Actinomycetes</taxon>
        <taxon>Pseudonocardiales</taxon>
        <taxon>Pseudonocardiaceae</taxon>
        <taxon>Pseudonocardia</taxon>
    </lineage>
</organism>
<keyword evidence="2" id="KW-0805">Transcription regulation</keyword>
<dbReference type="Gene3D" id="1.10.10.10">
    <property type="entry name" value="Winged helix-like DNA-binding domain superfamily/Winged helix DNA-binding domain"/>
    <property type="match status" value="1"/>
</dbReference>
<evidence type="ECO:0000313" key="6">
    <source>
        <dbReference type="EMBL" id="GAA5114151.1"/>
    </source>
</evidence>
<dbReference type="InterPro" id="IPR036390">
    <property type="entry name" value="WH_DNA-bd_sf"/>
</dbReference>
<name>A0ABP9NBX3_9PSEU</name>
<feature type="domain" description="HTH lysR-type" evidence="5">
    <location>
        <begin position="1"/>
        <end position="57"/>
    </location>
</feature>
<dbReference type="SUPFAM" id="SSF52096">
    <property type="entry name" value="ClpP/crotonase"/>
    <property type="match status" value="1"/>
</dbReference>
<proteinExistence type="inferred from homology"/>
<sequence>MDLRQLEYFLAVVEHGGVHRAAALHVAQPSLSQSLRRLERDLQADLFHRVGRGLVLAPAGEALIGPARQMLALPRAGLRPADRARDGRVQHRVPRRRSVRRPRRDLVRDPHPRQARTRELFLLPAQLPAREARAAGLVTRVTPAESFPADLAALTAQLAASAPRAVRAMKANLRDADRMPVADYLDVESERMVATFHTDDAREAARAFLERREPVFTGR</sequence>
<dbReference type="PROSITE" id="PS50931">
    <property type="entry name" value="HTH_LYSR"/>
    <property type="match status" value="1"/>
</dbReference>
<evidence type="ECO:0000256" key="3">
    <source>
        <dbReference type="ARBA" id="ARBA00023125"/>
    </source>
</evidence>
<dbReference type="SUPFAM" id="SSF46785">
    <property type="entry name" value="Winged helix' DNA-binding domain"/>
    <property type="match status" value="1"/>
</dbReference>
<evidence type="ECO:0000259" key="5">
    <source>
        <dbReference type="PROSITE" id="PS50931"/>
    </source>
</evidence>
<evidence type="ECO:0000256" key="1">
    <source>
        <dbReference type="ARBA" id="ARBA00009437"/>
    </source>
</evidence>